<name>A0A9P1GZH6_9PEZI</name>
<comment type="caution">
    <text evidence="1">The sequence shown here is derived from an EMBL/GenBank/DDBJ whole genome shotgun (WGS) entry which is preliminary data.</text>
</comment>
<reference evidence="1" key="1">
    <citation type="submission" date="2022-11" db="EMBL/GenBank/DDBJ databases">
        <authorList>
            <person name="Scott C."/>
            <person name="Bruce N."/>
        </authorList>
    </citation>
    <scope>NUCLEOTIDE SEQUENCE</scope>
</reference>
<accession>A0A9P1GZH6</accession>
<gene>
    <name evidence="1" type="ORF">PPNO1_LOCUS2879</name>
</gene>
<evidence type="ECO:0000313" key="2">
    <source>
        <dbReference type="Proteomes" id="UP000838763"/>
    </source>
</evidence>
<protein>
    <submittedName>
        <fullName evidence="1">Uncharacterized protein</fullName>
    </submittedName>
</protein>
<dbReference type="EMBL" id="CALLCH030000007">
    <property type="protein sequence ID" value="CAI4213128.1"/>
    <property type="molecule type" value="Genomic_DNA"/>
</dbReference>
<dbReference type="Proteomes" id="UP000838763">
    <property type="component" value="Unassembled WGS sequence"/>
</dbReference>
<evidence type="ECO:0000313" key="1">
    <source>
        <dbReference type="EMBL" id="CAI4213128.1"/>
    </source>
</evidence>
<organism evidence="1 2">
    <name type="scientific">Parascedosporium putredinis</name>
    <dbReference type="NCBI Taxonomy" id="1442378"/>
    <lineage>
        <taxon>Eukaryota</taxon>
        <taxon>Fungi</taxon>
        <taxon>Dikarya</taxon>
        <taxon>Ascomycota</taxon>
        <taxon>Pezizomycotina</taxon>
        <taxon>Sordariomycetes</taxon>
        <taxon>Hypocreomycetidae</taxon>
        <taxon>Microascales</taxon>
        <taxon>Microascaceae</taxon>
        <taxon>Parascedosporium</taxon>
    </lineage>
</organism>
<sequence length="166" mass="17957">MSSLRVLLPKMGIAGITFLAVIASPYLAAATPVPEGEPGLIPVSPLCNMPNNVIPESPDFIMPGIPPPPASFKLQKRCCYEKGPNISRQVCACKAWDAWCKAQYSGCCGDVRACTEYCICVPPERFCDHPDVKYRKVCADPYKGEGDVSWVADLPFGVPPKCPGDH</sequence>
<keyword evidence="2" id="KW-1185">Reference proteome</keyword>
<proteinExistence type="predicted"/>
<dbReference type="AlphaFoldDB" id="A0A9P1GZH6"/>